<protein>
    <submittedName>
        <fullName evidence="2">Uncharacterized protein</fullName>
    </submittedName>
</protein>
<dbReference type="Proteomes" id="UP000518206">
    <property type="component" value="Unassembled WGS sequence"/>
</dbReference>
<proteinExistence type="predicted"/>
<evidence type="ECO:0000313" key="3">
    <source>
        <dbReference type="Proteomes" id="UP000518206"/>
    </source>
</evidence>
<feature type="region of interest" description="Disordered" evidence="1">
    <location>
        <begin position="17"/>
        <end position="54"/>
    </location>
</feature>
<evidence type="ECO:0000313" key="2">
    <source>
        <dbReference type="EMBL" id="MBB2924777.1"/>
    </source>
</evidence>
<sequence length="54" mass="5816">MPHGALGYVVGRREALPAGGSLGDLGRRRERVRVDDRGQPDGARTGERANVTKM</sequence>
<evidence type="ECO:0000256" key="1">
    <source>
        <dbReference type="SAM" id="MobiDB-lite"/>
    </source>
</evidence>
<dbReference type="EMBL" id="JACHVX010000006">
    <property type="protein sequence ID" value="MBB2924777.1"/>
    <property type="molecule type" value="Genomic_DNA"/>
</dbReference>
<organism evidence="2 3">
    <name type="scientific">Cellulomonas cellasea</name>
    <dbReference type="NCBI Taxonomy" id="43670"/>
    <lineage>
        <taxon>Bacteria</taxon>
        <taxon>Bacillati</taxon>
        <taxon>Actinomycetota</taxon>
        <taxon>Actinomycetes</taxon>
        <taxon>Micrococcales</taxon>
        <taxon>Cellulomonadaceae</taxon>
        <taxon>Cellulomonas</taxon>
    </lineage>
</organism>
<gene>
    <name evidence="2" type="ORF">FHR80_003713</name>
</gene>
<name>A0A7W4UIG4_9CELL</name>
<comment type="caution">
    <text evidence="2">The sequence shown here is derived from an EMBL/GenBank/DDBJ whole genome shotgun (WGS) entry which is preliminary data.</text>
</comment>
<feature type="compositionally biased region" description="Basic and acidic residues" evidence="1">
    <location>
        <begin position="32"/>
        <end position="47"/>
    </location>
</feature>
<reference evidence="2 3" key="2">
    <citation type="submission" date="2020-08" db="EMBL/GenBank/DDBJ databases">
        <authorList>
            <person name="Partida-Martinez L."/>
            <person name="Huntemann M."/>
            <person name="Clum A."/>
            <person name="Wang J."/>
            <person name="Palaniappan K."/>
            <person name="Ritter S."/>
            <person name="Chen I.-M."/>
            <person name="Stamatis D."/>
            <person name="Reddy T."/>
            <person name="O'Malley R."/>
            <person name="Daum C."/>
            <person name="Shapiro N."/>
            <person name="Ivanova N."/>
            <person name="Kyrpides N."/>
            <person name="Woyke T."/>
        </authorList>
    </citation>
    <scope>NUCLEOTIDE SEQUENCE [LARGE SCALE GENOMIC DNA]</scope>
    <source>
        <strain evidence="2 3">RAS26</strain>
    </source>
</reference>
<dbReference type="AlphaFoldDB" id="A0A7W4UIG4"/>
<reference evidence="2 3" key="1">
    <citation type="submission" date="2020-08" db="EMBL/GenBank/DDBJ databases">
        <title>The Agave Microbiome: Exploring the role of microbial communities in plant adaptations to desert environments.</title>
        <authorList>
            <person name="Partida-Martinez L.P."/>
        </authorList>
    </citation>
    <scope>NUCLEOTIDE SEQUENCE [LARGE SCALE GENOMIC DNA]</scope>
    <source>
        <strain evidence="2 3">RAS26</strain>
    </source>
</reference>
<accession>A0A7W4UIG4</accession>